<dbReference type="PROSITE" id="PS51782">
    <property type="entry name" value="LYSM"/>
    <property type="match status" value="1"/>
</dbReference>
<dbReference type="CDD" id="cd00118">
    <property type="entry name" value="LysM"/>
    <property type="match status" value="1"/>
</dbReference>
<proteinExistence type="predicted"/>
<dbReference type="SUPFAM" id="SSF54106">
    <property type="entry name" value="LysM domain"/>
    <property type="match status" value="1"/>
</dbReference>
<organism evidence="2">
    <name type="scientific">marine metagenome</name>
    <dbReference type="NCBI Taxonomy" id="408172"/>
    <lineage>
        <taxon>unclassified sequences</taxon>
        <taxon>metagenomes</taxon>
        <taxon>ecological metagenomes</taxon>
    </lineage>
</organism>
<accession>A0A382S9F7</accession>
<protein>
    <recommendedName>
        <fullName evidence="1">LysM domain-containing protein</fullName>
    </recommendedName>
</protein>
<evidence type="ECO:0000259" key="1">
    <source>
        <dbReference type="PROSITE" id="PS51782"/>
    </source>
</evidence>
<feature type="domain" description="LysM" evidence="1">
    <location>
        <begin position="61"/>
        <end position="105"/>
    </location>
</feature>
<dbReference type="Gene3D" id="3.10.350.10">
    <property type="entry name" value="LysM domain"/>
    <property type="match status" value="1"/>
</dbReference>
<dbReference type="Pfam" id="PF01476">
    <property type="entry name" value="LysM"/>
    <property type="match status" value="1"/>
</dbReference>
<dbReference type="SMART" id="SM00257">
    <property type="entry name" value="LysM"/>
    <property type="match status" value="1"/>
</dbReference>
<dbReference type="AlphaFoldDB" id="A0A382S9F7"/>
<evidence type="ECO:0000313" key="2">
    <source>
        <dbReference type="EMBL" id="SVD06534.1"/>
    </source>
</evidence>
<gene>
    <name evidence="2" type="ORF">METZ01_LOCUS359388</name>
</gene>
<dbReference type="InterPro" id="IPR036779">
    <property type="entry name" value="LysM_dom_sf"/>
</dbReference>
<feature type="non-terminal residue" evidence="2">
    <location>
        <position position="135"/>
    </location>
</feature>
<sequence length="135" mass="15533">MTLKSRVLKFLKNYTSTISRLRMTFPNNLTRPTFFFLIVAIFSGCQILKNLDILTTNQQGVYHTVQKGQTLDSIASVYNINVVRLKRINGVYDPRKLQIGTRLWIPGARQVLNVDSKNNKKAAVKKKKKIKRIPK</sequence>
<dbReference type="EMBL" id="UINC01127423">
    <property type="protein sequence ID" value="SVD06534.1"/>
    <property type="molecule type" value="Genomic_DNA"/>
</dbReference>
<dbReference type="InterPro" id="IPR018392">
    <property type="entry name" value="LysM"/>
</dbReference>
<name>A0A382S9F7_9ZZZZ</name>
<reference evidence="2" key="1">
    <citation type="submission" date="2018-05" db="EMBL/GenBank/DDBJ databases">
        <authorList>
            <person name="Lanie J.A."/>
            <person name="Ng W.-L."/>
            <person name="Kazmierczak K.M."/>
            <person name="Andrzejewski T.M."/>
            <person name="Davidsen T.M."/>
            <person name="Wayne K.J."/>
            <person name="Tettelin H."/>
            <person name="Glass J.I."/>
            <person name="Rusch D."/>
            <person name="Podicherti R."/>
            <person name="Tsui H.-C.T."/>
            <person name="Winkler M.E."/>
        </authorList>
    </citation>
    <scope>NUCLEOTIDE SEQUENCE</scope>
</reference>